<dbReference type="PANTHER" id="PTHR31193:SF1">
    <property type="entry name" value="TRANSMEMBRANE PROTEIN 268"/>
    <property type="match status" value="1"/>
</dbReference>
<dbReference type="Ensembl" id="ENSSFOT00015026552.2">
    <property type="protein sequence ID" value="ENSSFOP00015026258.2"/>
    <property type="gene ID" value="ENSSFOG00015016863.2"/>
</dbReference>
<dbReference type="AlphaFoldDB" id="A0A8C9RYY3"/>
<keyword evidence="2" id="KW-1133">Transmembrane helix</keyword>
<name>A0A8C9RYY3_SCLFO</name>
<evidence type="ECO:0000313" key="3">
    <source>
        <dbReference type="Ensembl" id="ENSSFOP00015026258.2"/>
    </source>
</evidence>
<dbReference type="InterPro" id="IPR028054">
    <property type="entry name" value="DUF4481"/>
</dbReference>
<evidence type="ECO:0000313" key="4">
    <source>
        <dbReference type="Proteomes" id="UP000694397"/>
    </source>
</evidence>
<proteinExistence type="predicted"/>
<evidence type="ECO:0008006" key="5">
    <source>
        <dbReference type="Google" id="ProtNLM"/>
    </source>
</evidence>
<dbReference type="Pfam" id="PF14800">
    <property type="entry name" value="DUF4481"/>
    <property type="match status" value="1"/>
</dbReference>
<dbReference type="OrthoDB" id="8250049at2759"/>
<accession>A0A8C9RYY3</accession>
<reference evidence="3 4" key="1">
    <citation type="submission" date="2019-04" db="EMBL/GenBank/DDBJ databases">
        <authorList>
            <consortium name="Wellcome Sanger Institute Data Sharing"/>
        </authorList>
    </citation>
    <scope>NUCLEOTIDE SEQUENCE [LARGE SCALE GENOMIC DNA]</scope>
</reference>
<gene>
    <name evidence="3" type="primary">tmem268</name>
</gene>
<evidence type="ECO:0000256" key="2">
    <source>
        <dbReference type="SAM" id="Phobius"/>
    </source>
</evidence>
<reference evidence="3" key="3">
    <citation type="submission" date="2025-09" db="UniProtKB">
        <authorList>
            <consortium name="Ensembl"/>
        </authorList>
    </citation>
    <scope>IDENTIFICATION</scope>
</reference>
<protein>
    <recommendedName>
        <fullName evidence="5">Transmembrane protein 268</fullName>
    </recommendedName>
</protein>
<organism evidence="3 4">
    <name type="scientific">Scleropages formosus</name>
    <name type="common">Asian bonytongue</name>
    <name type="synonym">Osteoglossum formosum</name>
    <dbReference type="NCBI Taxonomy" id="113540"/>
    <lineage>
        <taxon>Eukaryota</taxon>
        <taxon>Metazoa</taxon>
        <taxon>Chordata</taxon>
        <taxon>Craniata</taxon>
        <taxon>Vertebrata</taxon>
        <taxon>Euteleostomi</taxon>
        <taxon>Actinopterygii</taxon>
        <taxon>Neopterygii</taxon>
        <taxon>Teleostei</taxon>
        <taxon>Osteoglossocephala</taxon>
        <taxon>Osteoglossomorpha</taxon>
        <taxon>Osteoglossiformes</taxon>
        <taxon>Osteoglossidae</taxon>
        <taxon>Scleropages</taxon>
    </lineage>
</organism>
<dbReference type="PANTHER" id="PTHR31193">
    <property type="entry name" value="TRANSMEMBRANE PROTEIN C9ORF91"/>
    <property type="match status" value="1"/>
</dbReference>
<dbReference type="GeneTree" id="ENSGT00390000011559"/>
<sequence length="303" mass="33306">SVFSPSFDLAIGRAQLESRGFQIPVSDFEIPLQAALGLPSVRRYLLFSSSLSHFIMAMAVYVVLWCGVYSTIHLYLSLTDFWLLCFSVTLASAALTSAIALVLRHSGKQINVSTDIRLVQVNERLIRHEVLVGVADCSHHCVGVQQLFAVHWDLSPCLGSLTDALEEMSSRCRDERKLQKNMSHLLLIAEAPAPDLEEGPHGEDPAEEERPLLVDREARARATPSSRRDETKVTKDYSLVPDCRLPAQAIAYRLLLTYSAAYVKLLASNRLPGSSPSRSAPAGAHCIGASQCLCQHVRAKVLT</sequence>
<dbReference type="Proteomes" id="UP000694397">
    <property type="component" value="Chromosome 23"/>
</dbReference>
<feature type="transmembrane region" description="Helical" evidence="2">
    <location>
        <begin position="51"/>
        <end position="75"/>
    </location>
</feature>
<feature type="compositionally biased region" description="Basic and acidic residues" evidence="1">
    <location>
        <begin position="198"/>
        <end position="233"/>
    </location>
</feature>
<reference evidence="3" key="2">
    <citation type="submission" date="2025-08" db="UniProtKB">
        <authorList>
            <consortium name="Ensembl"/>
        </authorList>
    </citation>
    <scope>IDENTIFICATION</scope>
</reference>
<keyword evidence="2" id="KW-0472">Membrane</keyword>
<evidence type="ECO:0000256" key="1">
    <source>
        <dbReference type="SAM" id="MobiDB-lite"/>
    </source>
</evidence>
<keyword evidence="2" id="KW-0812">Transmembrane</keyword>
<feature type="region of interest" description="Disordered" evidence="1">
    <location>
        <begin position="193"/>
        <end position="233"/>
    </location>
</feature>
<feature type="transmembrane region" description="Helical" evidence="2">
    <location>
        <begin position="81"/>
        <end position="103"/>
    </location>
</feature>
<keyword evidence="4" id="KW-1185">Reference proteome</keyword>